<evidence type="ECO:0000313" key="2">
    <source>
        <dbReference type="EMBL" id="SJN46146.1"/>
    </source>
</evidence>
<dbReference type="SUPFAM" id="SSF140453">
    <property type="entry name" value="EsxAB dimer-like"/>
    <property type="match status" value="1"/>
</dbReference>
<dbReference type="NCBIfam" id="TIGR03930">
    <property type="entry name" value="WXG100_ESAT6"/>
    <property type="match status" value="1"/>
</dbReference>
<accession>A0A1R4KP10</accession>
<keyword evidence="3" id="KW-1185">Reference proteome</keyword>
<comment type="similarity">
    <text evidence="1">Belongs to the WXG100 family.</text>
</comment>
<sequence length="103" mass="10972">MVGEVSAADGALQRGASIVSQSKTEIVTELNSISNQLSGIGAAWTGAGATSFQQTFQAWAEKSKRITNALNEFEQNLRDSQTTYTATDDTSKAAHNKFMGRLG</sequence>
<name>A0A1R4KP10_9MICO</name>
<dbReference type="InterPro" id="IPR010310">
    <property type="entry name" value="T7SS_ESAT-6-like"/>
</dbReference>
<dbReference type="EMBL" id="FUKO01000041">
    <property type="protein sequence ID" value="SJN46146.1"/>
    <property type="molecule type" value="Genomic_DNA"/>
</dbReference>
<proteinExistence type="inferred from homology"/>
<dbReference type="Pfam" id="PF06013">
    <property type="entry name" value="WXG100"/>
    <property type="match status" value="1"/>
</dbReference>
<reference evidence="2 3" key="1">
    <citation type="submission" date="2017-02" db="EMBL/GenBank/DDBJ databases">
        <authorList>
            <person name="Peterson S.W."/>
        </authorList>
    </citation>
    <scope>NUCLEOTIDE SEQUENCE [LARGE SCALE GENOMIC DNA]</scope>
    <source>
        <strain evidence="2 3">B Mb 05.01</strain>
    </source>
</reference>
<dbReference type="Gene3D" id="1.10.287.1060">
    <property type="entry name" value="ESAT-6-like"/>
    <property type="match status" value="1"/>
</dbReference>
<dbReference type="RefSeq" id="WP_179206826.1">
    <property type="nucleotide sequence ID" value="NZ_FUKO01000041.1"/>
</dbReference>
<evidence type="ECO:0000313" key="3">
    <source>
        <dbReference type="Proteomes" id="UP000196320"/>
    </source>
</evidence>
<protein>
    <recommendedName>
        <fullName evidence="1">ESAT-6-like protein</fullName>
    </recommendedName>
</protein>
<dbReference type="Proteomes" id="UP000196320">
    <property type="component" value="Unassembled WGS sequence"/>
</dbReference>
<evidence type="ECO:0000256" key="1">
    <source>
        <dbReference type="RuleBase" id="RU362001"/>
    </source>
</evidence>
<dbReference type="AlphaFoldDB" id="A0A1R4KP10"/>
<organism evidence="2 3">
    <name type="scientific">Microbacterium esteraromaticum</name>
    <dbReference type="NCBI Taxonomy" id="57043"/>
    <lineage>
        <taxon>Bacteria</taxon>
        <taxon>Bacillati</taxon>
        <taxon>Actinomycetota</taxon>
        <taxon>Actinomycetes</taxon>
        <taxon>Micrococcales</taxon>
        <taxon>Microbacteriaceae</taxon>
        <taxon>Microbacterium</taxon>
    </lineage>
</organism>
<gene>
    <name evidence="2" type="ORF">FM104_14610</name>
</gene>
<dbReference type="InterPro" id="IPR036689">
    <property type="entry name" value="ESAT-6-like_sf"/>
</dbReference>